<dbReference type="SUPFAM" id="SSF53800">
    <property type="entry name" value="Chelatase"/>
    <property type="match status" value="1"/>
</dbReference>
<dbReference type="Proteomes" id="UP000286097">
    <property type="component" value="Unassembled WGS sequence"/>
</dbReference>
<evidence type="ECO:0000256" key="3">
    <source>
        <dbReference type="ARBA" id="ARBA00007718"/>
    </source>
</evidence>
<dbReference type="Proteomes" id="UP000282087">
    <property type="component" value="Unassembled WGS sequence"/>
</dbReference>
<dbReference type="VEuPathDB" id="FungiDB:DD237_006364"/>
<keyword evidence="9" id="KW-0350">Heme biosynthesis</keyword>
<accession>A0A3M6VRK4</accession>
<dbReference type="InterPro" id="IPR001015">
    <property type="entry name" value="Ferrochelatase"/>
</dbReference>
<dbReference type="NCBIfam" id="TIGR00109">
    <property type="entry name" value="hemH"/>
    <property type="match status" value="1"/>
</dbReference>
<evidence type="ECO:0000256" key="16">
    <source>
        <dbReference type="RuleBase" id="RU004185"/>
    </source>
</evidence>
<keyword evidence="12" id="KW-0627">Porphyrin biosynthesis</keyword>
<evidence type="ECO:0000313" key="17">
    <source>
        <dbReference type="EMBL" id="RMX69047.1"/>
    </source>
</evidence>
<dbReference type="FunFam" id="3.40.50.1400:FF:000003">
    <property type="entry name" value="Ferrochelatase"/>
    <property type="match status" value="1"/>
</dbReference>
<dbReference type="InterPro" id="IPR016024">
    <property type="entry name" value="ARM-type_fold"/>
</dbReference>
<dbReference type="Pfam" id="PF00762">
    <property type="entry name" value="Ferrochelatase"/>
    <property type="match status" value="1"/>
</dbReference>
<evidence type="ECO:0000313" key="20">
    <source>
        <dbReference type="Proteomes" id="UP000286097"/>
    </source>
</evidence>
<dbReference type="PANTHER" id="PTHR11108">
    <property type="entry name" value="FERROCHELATASE"/>
    <property type="match status" value="1"/>
</dbReference>
<evidence type="ECO:0000256" key="11">
    <source>
        <dbReference type="ARBA" id="ARBA00023239"/>
    </source>
</evidence>
<dbReference type="CDD" id="cd03411">
    <property type="entry name" value="Ferrochelatase_N"/>
    <property type="match status" value="1"/>
</dbReference>
<dbReference type="AlphaFoldDB" id="A0A3M6VRK4"/>
<keyword evidence="7" id="KW-0408">Iron</keyword>
<evidence type="ECO:0000256" key="13">
    <source>
        <dbReference type="ARBA" id="ARBA00029619"/>
    </source>
</evidence>
<evidence type="ECO:0000256" key="14">
    <source>
        <dbReference type="ARBA" id="ARBA00032440"/>
    </source>
</evidence>
<protein>
    <recommendedName>
        <fullName evidence="4">Ferrochelatase, mitochondrial</fullName>
        <ecNumber evidence="15">4.98.1.1</ecNumber>
    </recommendedName>
    <alternativeName>
        <fullName evidence="14">Heme synthase</fullName>
    </alternativeName>
    <alternativeName>
        <fullName evidence="13">Protoheme ferro-lyase</fullName>
    </alternativeName>
</protein>
<dbReference type="InterPro" id="IPR033644">
    <property type="entry name" value="Ferrochelatase_C"/>
</dbReference>
<evidence type="ECO:0000256" key="10">
    <source>
        <dbReference type="ARBA" id="ARBA00023136"/>
    </source>
</evidence>
<dbReference type="SUPFAM" id="SSF48371">
    <property type="entry name" value="ARM repeat"/>
    <property type="match status" value="1"/>
</dbReference>
<keyword evidence="6" id="KW-0809">Transit peptide</keyword>
<evidence type="ECO:0000256" key="12">
    <source>
        <dbReference type="ARBA" id="ARBA00023244"/>
    </source>
</evidence>
<evidence type="ECO:0000256" key="15">
    <source>
        <dbReference type="ARBA" id="ARBA00034332"/>
    </source>
</evidence>
<evidence type="ECO:0000313" key="19">
    <source>
        <dbReference type="Proteomes" id="UP000282087"/>
    </source>
</evidence>
<evidence type="ECO:0000256" key="6">
    <source>
        <dbReference type="ARBA" id="ARBA00022946"/>
    </source>
</evidence>
<keyword evidence="19" id="KW-1185">Reference proteome</keyword>
<evidence type="ECO:0000256" key="5">
    <source>
        <dbReference type="ARBA" id="ARBA00022792"/>
    </source>
</evidence>
<evidence type="ECO:0000256" key="4">
    <source>
        <dbReference type="ARBA" id="ARBA00021249"/>
    </source>
</evidence>
<comment type="similarity">
    <text evidence="3 16">Belongs to the ferrochelatase family.</text>
</comment>
<evidence type="ECO:0000256" key="8">
    <source>
        <dbReference type="ARBA" id="ARBA00023128"/>
    </source>
</evidence>
<evidence type="ECO:0000256" key="1">
    <source>
        <dbReference type="ARBA" id="ARBA00004443"/>
    </source>
</evidence>
<evidence type="ECO:0000256" key="2">
    <source>
        <dbReference type="ARBA" id="ARBA00004943"/>
    </source>
</evidence>
<dbReference type="UniPathway" id="UPA00252"/>
<dbReference type="GO" id="GO:0006783">
    <property type="term" value="P:heme biosynthetic process"/>
    <property type="evidence" value="ECO:0007669"/>
    <property type="project" value="UniProtKB-KW"/>
</dbReference>
<dbReference type="InterPro" id="IPR033659">
    <property type="entry name" value="Ferrochelatase_N"/>
</dbReference>
<organism evidence="17 19">
    <name type="scientific">Peronospora effusa</name>
    <dbReference type="NCBI Taxonomy" id="542832"/>
    <lineage>
        <taxon>Eukaryota</taxon>
        <taxon>Sar</taxon>
        <taxon>Stramenopiles</taxon>
        <taxon>Oomycota</taxon>
        <taxon>Peronosporomycetes</taxon>
        <taxon>Peronosporales</taxon>
        <taxon>Peronosporaceae</taxon>
        <taxon>Peronospora</taxon>
    </lineage>
</organism>
<comment type="subcellular location">
    <subcellularLocation>
        <location evidence="1">Mitochondrion inner membrane</location>
        <topology evidence="1">Peripheral membrane protein</topology>
        <orientation evidence="1">Matrix side</orientation>
    </subcellularLocation>
</comment>
<keyword evidence="11" id="KW-0456">Lyase</keyword>
<dbReference type="CDD" id="cd00419">
    <property type="entry name" value="Ferrochelatase_C"/>
    <property type="match status" value="1"/>
</dbReference>
<evidence type="ECO:0000256" key="9">
    <source>
        <dbReference type="ARBA" id="ARBA00023133"/>
    </source>
</evidence>
<dbReference type="EMBL" id="QKXF01000200">
    <property type="protein sequence ID" value="RQM14496.1"/>
    <property type="molecule type" value="Genomic_DNA"/>
</dbReference>
<name>A0A3M6VRK4_9STRA</name>
<gene>
    <name evidence="18" type="ORF">DD237_006364</name>
    <name evidence="17" type="ORF">DD238_005460</name>
</gene>
<dbReference type="GO" id="GO:0004325">
    <property type="term" value="F:ferrochelatase activity"/>
    <property type="evidence" value="ECO:0007669"/>
    <property type="project" value="UniProtKB-EC"/>
</dbReference>
<comment type="pathway">
    <text evidence="2">Porphyrin-containing compound metabolism; protoheme biosynthesis; protoheme from protoporphyrin-IX: step 1/1.</text>
</comment>
<dbReference type="Gene3D" id="3.40.50.1400">
    <property type="match status" value="2"/>
</dbReference>
<dbReference type="PANTHER" id="PTHR11108:SF1">
    <property type="entry name" value="FERROCHELATASE, MITOCHONDRIAL"/>
    <property type="match status" value="1"/>
</dbReference>
<evidence type="ECO:0000256" key="7">
    <source>
        <dbReference type="ARBA" id="ARBA00023004"/>
    </source>
</evidence>
<dbReference type="HAMAP" id="MF_00323">
    <property type="entry name" value="Ferrochelatase"/>
    <property type="match status" value="1"/>
</dbReference>
<proteinExistence type="inferred from homology"/>
<evidence type="ECO:0000313" key="18">
    <source>
        <dbReference type="EMBL" id="RQM14496.1"/>
    </source>
</evidence>
<comment type="caution">
    <text evidence="17">The sequence shown here is derived from an EMBL/GenBank/DDBJ whole genome shotgun (WGS) entry which is preliminary data.</text>
</comment>
<dbReference type="EMBL" id="QLLG01000040">
    <property type="protein sequence ID" value="RMX69047.1"/>
    <property type="molecule type" value="Genomic_DNA"/>
</dbReference>
<dbReference type="STRING" id="542832.A0A3M6VRK4"/>
<dbReference type="GO" id="GO:0005743">
    <property type="term" value="C:mitochondrial inner membrane"/>
    <property type="evidence" value="ECO:0007669"/>
    <property type="project" value="UniProtKB-SubCell"/>
</dbReference>
<reference evidence="19 20" key="1">
    <citation type="submission" date="2018-06" db="EMBL/GenBank/DDBJ databases">
        <title>Comparative genomics of downy mildews reveals potential adaptations to biotrophy.</title>
        <authorList>
            <person name="Fletcher K."/>
            <person name="Klosterman S.J."/>
            <person name="Derevnina L."/>
            <person name="Martin F."/>
            <person name="Koike S."/>
            <person name="Reyes Chin-Wo S."/>
            <person name="Mou B."/>
            <person name="Michelmore R."/>
        </authorList>
    </citation>
    <scope>NUCLEOTIDE SEQUENCE [LARGE SCALE GENOMIC DNA]</scope>
    <source>
        <strain evidence="18 20">R13</strain>
        <strain evidence="17 19">R14</strain>
    </source>
</reference>
<keyword evidence="5" id="KW-0999">Mitochondrion inner membrane</keyword>
<dbReference type="EC" id="4.98.1.1" evidence="15"/>
<keyword evidence="10" id="KW-0472">Membrane</keyword>
<sequence>MTSIRSITKKTPTAIAMFNMGGPSTLPEVQSFLTNLFTDPELIPMGPMQDYVGPWVAKRRTPKIVDQYAQIGGGSPILKWTNIQGENLCKILDEIRPEVGGIMKTEESAPHKHYVFFRYANPLTEQSLLQMKEDGITRAVAFSQYPQWSCTTSGSSMNHLWRELDRLDMKEDFKWSLIDRWNTHPGYISAVANRVKIGLEQYAPEDRDKVIIMFSAHSVPMKTVYKGDAYVNEIAATADRVMKQLAGKNPHILSWQSKVGYLPWMGPSTSDVIKHYGKQGHKYVMAVPIAFTSDHIETLYEIDIEYGEEAKEAGITIIDLIYAWLLHSLSQNFKRCPSLNDEPLLFKAQADIVKQHLDSNELHSPAYPLNCARCTNPMCRSIVNPIKPYKKLLTIMLSSREHLQERQGQYAAPRHEYLQQLVDEFQRSPDIFRKEEVVANLANFAYDPINYTSLGRLRIMDLFLDLLDVDQEDKDSNNANYDEEITTSPPRKHQLMEFAMGGICNCIADPHLQQQFIDGEGVDILVPYILEIPLKNEQIAPFTPSELHVRVSALSIAYFLLDSSAFIEITSNKMITTMQSLQDHSIVQIANTAAGFLCRYQELLAT</sequence>
<keyword evidence="8" id="KW-0496">Mitochondrion</keyword>